<sequence length="468" mass="50416">MQQIHTRLAVIGSGPGGYSAAFRAADLGMEVTLIEKHDQLGGVCLNVGCIPSKALLHVAEQFNHLPLLRQWGITSTVTSPDLNAIREHKNTIVKTMSQNIAIMARQRRVNVITGEATFIDDHHLQITQKDKQVRLGFDHVIIAVGSRPNMPDFLPHDARIMDSTAALHLTEIPDRMLVVGGGIIGLELGTVYQALGTQITLIEFTDQLIPAADKDLVNLFQRSNKGRFNIRLNTRLTAVSAHPGGVTTTLLGADDQSDQMDFDALLIAIGRTPNGHRIGAEFAGVFVDQRGFIPVNDQLQTNVPHIYAIGDVTGNPMLAHRASHQAHTAAEVIAGHKTYFTPVAIPSIAYTQPEIAWTGKTEKDLKSAAIPYKVATFPWSALGRSHASQHPAGKTKLLYHPSTGQLLGAGVVGQHAGELIGELTLALEFGANIEDIGLTIHAHPTLHESIGLAAEAGLGTITDLFQPR</sequence>
<evidence type="ECO:0000256" key="1">
    <source>
        <dbReference type="ARBA" id="ARBA00007532"/>
    </source>
</evidence>
<dbReference type="SUPFAM" id="SSF51905">
    <property type="entry name" value="FAD/NAD(P)-binding domain"/>
    <property type="match status" value="1"/>
</dbReference>
<dbReference type="AlphaFoldDB" id="A0A0C5VDJ5"/>
<evidence type="ECO:0000259" key="15">
    <source>
        <dbReference type="Pfam" id="PF02852"/>
    </source>
</evidence>
<comment type="miscellaneous">
    <text evidence="14">The active site is a redox-active disulfide bond.</text>
</comment>
<name>A0A0C5VDJ5_9GAMM</name>
<dbReference type="GO" id="GO:0050660">
    <property type="term" value="F:flavin adenine dinucleotide binding"/>
    <property type="evidence" value="ECO:0007669"/>
    <property type="project" value="InterPro"/>
</dbReference>
<dbReference type="InterPro" id="IPR023753">
    <property type="entry name" value="FAD/NAD-binding_dom"/>
</dbReference>
<dbReference type="EMBL" id="CP007142">
    <property type="protein sequence ID" value="AJQ97405.1"/>
    <property type="molecule type" value="Genomic_DNA"/>
</dbReference>
<proteinExistence type="inferred from homology"/>
<keyword evidence="8" id="KW-1015">Disulfide bond</keyword>
<feature type="active site" description="Proton acceptor" evidence="11">
    <location>
        <position position="443"/>
    </location>
</feature>
<keyword evidence="7 12" id="KW-0520">NAD</keyword>
<dbReference type="SUPFAM" id="SSF55424">
    <property type="entry name" value="FAD/NAD-linked reductases, dimerisation (C-terminal) domain"/>
    <property type="match status" value="1"/>
</dbReference>
<dbReference type="InterPro" id="IPR004099">
    <property type="entry name" value="Pyr_nucl-diS_OxRdtase_dimer"/>
</dbReference>
<evidence type="ECO:0000256" key="3">
    <source>
        <dbReference type="ARBA" id="ARBA00016961"/>
    </source>
</evidence>
<keyword evidence="4 14" id="KW-0285">Flavoprotein</keyword>
<evidence type="ECO:0000313" key="18">
    <source>
        <dbReference type="Proteomes" id="UP000032266"/>
    </source>
</evidence>
<dbReference type="RefSeq" id="WP_044619153.1">
    <property type="nucleotide sequence ID" value="NZ_CP007142.1"/>
</dbReference>
<feature type="disulfide bond" description="Redox-active" evidence="13">
    <location>
        <begin position="44"/>
        <end position="49"/>
    </location>
</feature>
<dbReference type="InterPro" id="IPR016156">
    <property type="entry name" value="FAD/NAD-linked_Rdtase_dimer_sf"/>
</dbReference>
<evidence type="ECO:0000256" key="9">
    <source>
        <dbReference type="ARBA" id="ARBA00023284"/>
    </source>
</evidence>
<dbReference type="InterPro" id="IPR012999">
    <property type="entry name" value="Pyr_OxRdtase_I_AS"/>
</dbReference>
<feature type="domain" description="Pyridine nucleotide-disulphide oxidoreductase dimerisation" evidence="15">
    <location>
        <begin position="345"/>
        <end position="453"/>
    </location>
</feature>
<dbReference type="NCBIfam" id="TIGR01350">
    <property type="entry name" value="lipoamide_DH"/>
    <property type="match status" value="1"/>
</dbReference>
<organism evidence="17 18">
    <name type="scientific">Gynuella sunshinyii YC6258</name>
    <dbReference type="NCBI Taxonomy" id="1445510"/>
    <lineage>
        <taxon>Bacteria</taxon>
        <taxon>Pseudomonadati</taxon>
        <taxon>Pseudomonadota</taxon>
        <taxon>Gammaproteobacteria</taxon>
        <taxon>Oceanospirillales</taxon>
        <taxon>Saccharospirillaceae</taxon>
        <taxon>Gynuella</taxon>
    </lineage>
</organism>
<dbReference type="PROSITE" id="PS00076">
    <property type="entry name" value="PYRIDINE_REDOX_1"/>
    <property type="match status" value="1"/>
</dbReference>
<dbReference type="FunFam" id="3.30.390.30:FF:000001">
    <property type="entry name" value="Dihydrolipoyl dehydrogenase"/>
    <property type="match status" value="1"/>
</dbReference>
<dbReference type="Proteomes" id="UP000032266">
    <property type="component" value="Chromosome"/>
</dbReference>
<dbReference type="InterPro" id="IPR036188">
    <property type="entry name" value="FAD/NAD-bd_sf"/>
</dbReference>
<protein>
    <recommendedName>
        <fullName evidence="3 14">Dihydrolipoyl dehydrogenase</fullName>
        <ecNumber evidence="2 14">1.8.1.4</ecNumber>
    </recommendedName>
</protein>
<evidence type="ECO:0000256" key="2">
    <source>
        <dbReference type="ARBA" id="ARBA00012608"/>
    </source>
</evidence>
<evidence type="ECO:0000256" key="8">
    <source>
        <dbReference type="ARBA" id="ARBA00023157"/>
    </source>
</evidence>
<evidence type="ECO:0000256" key="6">
    <source>
        <dbReference type="ARBA" id="ARBA00023002"/>
    </source>
</evidence>
<dbReference type="Gene3D" id="3.50.50.60">
    <property type="entry name" value="FAD/NAD(P)-binding domain"/>
    <property type="match status" value="2"/>
</dbReference>
<feature type="binding site" evidence="12">
    <location>
        <position position="311"/>
    </location>
    <ligand>
        <name>FAD</name>
        <dbReference type="ChEBI" id="CHEBI:57692"/>
    </ligand>
</feature>
<dbReference type="PANTHER" id="PTHR22912">
    <property type="entry name" value="DISULFIDE OXIDOREDUCTASE"/>
    <property type="match status" value="1"/>
</dbReference>
<dbReference type="PIRSF" id="PIRSF000350">
    <property type="entry name" value="Mercury_reductase_MerA"/>
    <property type="match status" value="1"/>
</dbReference>
<dbReference type="HOGENOM" id="CLU_016755_0_1_6"/>
<evidence type="ECO:0000256" key="10">
    <source>
        <dbReference type="ARBA" id="ARBA00049187"/>
    </source>
</evidence>
<dbReference type="InterPro" id="IPR001100">
    <property type="entry name" value="Pyr_nuc-diS_OxRdtase"/>
</dbReference>
<dbReference type="OrthoDB" id="9800167at2"/>
<dbReference type="Pfam" id="PF07992">
    <property type="entry name" value="Pyr_redox_2"/>
    <property type="match status" value="1"/>
</dbReference>
<keyword evidence="6 14" id="KW-0560">Oxidoreductase</keyword>
<dbReference type="Gene3D" id="3.30.390.30">
    <property type="match status" value="1"/>
</dbReference>
<dbReference type="Pfam" id="PF02852">
    <property type="entry name" value="Pyr_redox_dim"/>
    <property type="match status" value="1"/>
</dbReference>
<feature type="binding site" evidence="12">
    <location>
        <position position="53"/>
    </location>
    <ligand>
        <name>FAD</name>
        <dbReference type="ChEBI" id="CHEBI:57692"/>
    </ligand>
</feature>
<keyword evidence="9 14" id="KW-0676">Redox-active center</keyword>
<dbReference type="PATRIC" id="fig|1445510.3.peg.5336"/>
<evidence type="ECO:0000256" key="7">
    <source>
        <dbReference type="ARBA" id="ARBA00023027"/>
    </source>
</evidence>
<feature type="binding site" evidence="12">
    <location>
        <position position="203"/>
    </location>
    <ligand>
        <name>NAD(+)</name>
        <dbReference type="ChEBI" id="CHEBI:57540"/>
    </ligand>
</feature>
<evidence type="ECO:0000256" key="11">
    <source>
        <dbReference type="PIRSR" id="PIRSR000350-2"/>
    </source>
</evidence>
<feature type="binding site" evidence="12">
    <location>
        <position position="270"/>
    </location>
    <ligand>
        <name>NAD(+)</name>
        <dbReference type="ChEBI" id="CHEBI:57540"/>
    </ligand>
</feature>
<keyword evidence="12" id="KW-0547">Nucleotide-binding</keyword>
<evidence type="ECO:0000256" key="4">
    <source>
        <dbReference type="ARBA" id="ARBA00022630"/>
    </source>
</evidence>
<keyword evidence="5 12" id="KW-0274">FAD</keyword>
<gene>
    <name evidence="17" type="ORF">YC6258_05375</name>
</gene>
<comment type="cofactor">
    <cofactor evidence="12 14">
        <name>FAD</name>
        <dbReference type="ChEBI" id="CHEBI:57692"/>
    </cofactor>
    <text evidence="12 14">Binds 1 FAD per subunit.</text>
</comment>
<dbReference type="GO" id="GO:0004148">
    <property type="term" value="F:dihydrolipoyl dehydrogenase (NADH) activity"/>
    <property type="evidence" value="ECO:0007669"/>
    <property type="project" value="UniProtKB-EC"/>
</dbReference>
<dbReference type="InterPro" id="IPR050151">
    <property type="entry name" value="Class-I_Pyr_Nuc-Dis_Oxidored"/>
</dbReference>
<comment type="similarity">
    <text evidence="1 14">Belongs to the class-I pyridine nucleotide-disulfide oxidoreductase family.</text>
</comment>
<reference evidence="17 18" key="1">
    <citation type="submission" date="2014-01" db="EMBL/GenBank/DDBJ databases">
        <title>Full genme sequencing of cellulolytic bacterium Gynuella sunshinyii YC6258T gen. nov., sp. nov.</title>
        <authorList>
            <person name="Khan H."/>
            <person name="Chung E.J."/>
            <person name="Chung Y.R."/>
        </authorList>
    </citation>
    <scope>NUCLEOTIDE SEQUENCE [LARGE SCALE GENOMIC DNA]</scope>
    <source>
        <strain evidence="17 18">YC6258</strain>
    </source>
</reference>
<dbReference type="PRINTS" id="PR00411">
    <property type="entry name" value="PNDRDTASEI"/>
</dbReference>
<dbReference type="PANTHER" id="PTHR22912:SF160">
    <property type="entry name" value="DIHYDROLIPOYL DEHYDROGENASE"/>
    <property type="match status" value="1"/>
</dbReference>
<dbReference type="EC" id="1.8.1.4" evidence="2 14"/>
<evidence type="ECO:0000259" key="16">
    <source>
        <dbReference type="Pfam" id="PF07992"/>
    </source>
</evidence>
<evidence type="ECO:0000313" key="17">
    <source>
        <dbReference type="EMBL" id="AJQ97405.1"/>
    </source>
</evidence>
<comment type="catalytic activity">
    <reaction evidence="10 14">
        <text>N(6)-[(R)-dihydrolipoyl]-L-lysyl-[protein] + NAD(+) = N(6)-[(R)-lipoyl]-L-lysyl-[protein] + NADH + H(+)</text>
        <dbReference type="Rhea" id="RHEA:15045"/>
        <dbReference type="Rhea" id="RHEA-COMP:10474"/>
        <dbReference type="Rhea" id="RHEA-COMP:10475"/>
        <dbReference type="ChEBI" id="CHEBI:15378"/>
        <dbReference type="ChEBI" id="CHEBI:57540"/>
        <dbReference type="ChEBI" id="CHEBI:57945"/>
        <dbReference type="ChEBI" id="CHEBI:83099"/>
        <dbReference type="ChEBI" id="CHEBI:83100"/>
        <dbReference type="EC" id="1.8.1.4"/>
    </reaction>
</comment>
<evidence type="ECO:0000256" key="14">
    <source>
        <dbReference type="RuleBase" id="RU003692"/>
    </source>
</evidence>
<dbReference type="InterPro" id="IPR006258">
    <property type="entry name" value="Lipoamide_DH"/>
</dbReference>
<evidence type="ECO:0000256" key="12">
    <source>
        <dbReference type="PIRSR" id="PIRSR000350-3"/>
    </source>
</evidence>
<feature type="binding site" evidence="12">
    <location>
        <begin position="317"/>
        <end position="320"/>
    </location>
    <ligand>
        <name>FAD</name>
        <dbReference type="ChEBI" id="CHEBI:57692"/>
    </ligand>
</feature>
<evidence type="ECO:0000256" key="13">
    <source>
        <dbReference type="PIRSR" id="PIRSR000350-4"/>
    </source>
</evidence>
<dbReference type="KEGG" id="gsn:YC6258_05375"/>
<keyword evidence="17" id="KW-0670">Pyruvate</keyword>
<evidence type="ECO:0000256" key="5">
    <source>
        <dbReference type="ARBA" id="ARBA00022827"/>
    </source>
</evidence>
<dbReference type="STRING" id="1445510.YC6258_05375"/>
<dbReference type="PRINTS" id="PR00368">
    <property type="entry name" value="FADPNR"/>
</dbReference>
<keyword evidence="18" id="KW-1185">Reference proteome</keyword>
<feature type="domain" description="FAD/NAD(P)-binding" evidence="16">
    <location>
        <begin position="7"/>
        <end position="326"/>
    </location>
</feature>
<dbReference type="GO" id="GO:0006103">
    <property type="term" value="P:2-oxoglutarate metabolic process"/>
    <property type="evidence" value="ECO:0007669"/>
    <property type="project" value="TreeGrafter"/>
</dbReference>
<feature type="binding site" evidence="12">
    <location>
        <begin position="180"/>
        <end position="187"/>
    </location>
    <ligand>
        <name>NAD(+)</name>
        <dbReference type="ChEBI" id="CHEBI:57540"/>
    </ligand>
</feature>
<accession>A0A0C5VDJ5</accession>